<dbReference type="STRING" id="1379903.ATO8_09171"/>
<dbReference type="AlphaFoldDB" id="W4HKX0"/>
<comment type="caution">
    <text evidence="1">The sequence shown here is derived from an EMBL/GenBank/DDBJ whole genome shotgun (WGS) entry which is preliminary data.</text>
</comment>
<evidence type="ECO:0000313" key="2">
    <source>
        <dbReference type="Proteomes" id="UP000019063"/>
    </source>
</evidence>
<reference evidence="1 2" key="1">
    <citation type="journal article" date="2014" name="Antonie Van Leeuwenhoek">
        <title>Roseivivax atlanticus sp. nov., isolated from surface seawater of the Atlantic Ocean.</title>
        <authorList>
            <person name="Li G."/>
            <person name="Lai Q."/>
            <person name="Liu X."/>
            <person name="Sun F."/>
            <person name="Shao Z."/>
        </authorList>
    </citation>
    <scope>NUCLEOTIDE SEQUENCE [LARGE SCALE GENOMIC DNA]</scope>
    <source>
        <strain evidence="1 2">22II-s10s</strain>
    </source>
</reference>
<dbReference type="Proteomes" id="UP000019063">
    <property type="component" value="Unassembled WGS sequence"/>
</dbReference>
<organism evidence="1 2">
    <name type="scientific">Roseivivax marinus</name>
    <dbReference type="NCBI Taxonomy" id="1379903"/>
    <lineage>
        <taxon>Bacteria</taxon>
        <taxon>Pseudomonadati</taxon>
        <taxon>Pseudomonadota</taxon>
        <taxon>Alphaproteobacteria</taxon>
        <taxon>Rhodobacterales</taxon>
        <taxon>Roseobacteraceae</taxon>
        <taxon>Roseivivax</taxon>
    </lineage>
</organism>
<evidence type="ECO:0000313" key="1">
    <source>
        <dbReference type="EMBL" id="ETW13372.1"/>
    </source>
</evidence>
<accession>W4HKX0</accession>
<gene>
    <name evidence="1" type="ORF">ATO8_09171</name>
</gene>
<protein>
    <submittedName>
        <fullName evidence="1">Uncharacterized protein</fullName>
    </submittedName>
</protein>
<sequence length="71" mass="8081">MSKHPVHQTIDQIGAEFLAQELGVSEFSIRAAKRARKFPATWCDVVEQLCKEKDFPAPSRKFFGMRERSAA</sequence>
<proteinExistence type="predicted"/>
<keyword evidence="2" id="KW-1185">Reference proteome</keyword>
<dbReference type="RefSeq" id="WP_043843876.1">
    <property type="nucleotide sequence ID" value="NZ_AQQW01000004.1"/>
</dbReference>
<dbReference type="EMBL" id="AQQW01000004">
    <property type="protein sequence ID" value="ETW13372.1"/>
    <property type="molecule type" value="Genomic_DNA"/>
</dbReference>
<name>W4HKX0_9RHOB</name>